<dbReference type="SUPFAM" id="SSF54928">
    <property type="entry name" value="RNA-binding domain, RBD"/>
    <property type="match status" value="2"/>
</dbReference>
<keyword evidence="1 2" id="KW-0694">RNA-binding</keyword>
<organism evidence="5 6">
    <name type="scientific">Talaromyces atroroseus</name>
    <dbReference type="NCBI Taxonomy" id="1441469"/>
    <lineage>
        <taxon>Eukaryota</taxon>
        <taxon>Fungi</taxon>
        <taxon>Dikarya</taxon>
        <taxon>Ascomycota</taxon>
        <taxon>Pezizomycotina</taxon>
        <taxon>Eurotiomycetes</taxon>
        <taxon>Eurotiomycetidae</taxon>
        <taxon>Eurotiales</taxon>
        <taxon>Trichocomaceae</taxon>
        <taxon>Talaromyces</taxon>
        <taxon>Talaromyces sect. Trachyspermi</taxon>
    </lineage>
</organism>
<dbReference type="PROSITE" id="PS50102">
    <property type="entry name" value="RRM"/>
    <property type="match status" value="2"/>
</dbReference>
<dbReference type="GO" id="GO:0003723">
    <property type="term" value="F:RNA binding"/>
    <property type="evidence" value="ECO:0007669"/>
    <property type="project" value="UniProtKB-UniRule"/>
</dbReference>
<accession>A0A225AB81</accession>
<protein>
    <recommendedName>
        <fullName evidence="4">RRM domain-containing protein</fullName>
    </recommendedName>
</protein>
<feature type="region of interest" description="Disordered" evidence="3">
    <location>
        <begin position="236"/>
        <end position="267"/>
    </location>
</feature>
<reference evidence="5 6" key="1">
    <citation type="submission" date="2015-06" db="EMBL/GenBank/DDBJ databases">
        <title>Talaromyces atroroseus IBT 11181 draft genome.</title>
        <authorList>
            <person name="Rasmussen K.B."/>
            <person name="Rasmussen S."/>
            <person name="Petersen B."/>
            <person name="Sicheritz-Ponten T."/>
            <person name="Mortensen U.H."/>
            <person name="Thrane U."/>
        </authorList>
    </citation>
    <scope>NUCLEOTIDE SEQUENCE [LARGE SCALE GENOMIC DNA]</scope>
    <source>
        <strain evidence="5 6">IBT 11181</strain>
    </source>
</reference>
<evidence type="ECO:0000256" key="2">
    <source>
        <dbReference type="PROSITE-ProRule" id="PRU00176"/>
    </source>
</evidence>
<dbReference type="Proteomes" id="UP000214365">
    <property type="component" value="Unassembled WGS sequence"/>
</dbReference>
<feature type="domain" description="RRM" evidence="4">
    <location>
        <begin position="162"/>
        <end position="240"/>
    </location>
</feature>
<dbReference type="InterPro" id="IPR035979">
    <property type="entry name" value="RBD_domain_sf"/>
</dbReference>
<comment type="caution">
    <text evidence="5">The sequence shown here is derived from an EMBL/GenBank/DDBJ whole genome shotgun (WGS) entry which is preliminary data.</text>
</comment>
<dbReference type="InterPro" id="IPR000504">
    <property type="entry name" value="RRM_dom"/>
</dbReference>
<feature type="compositionally biased region" description="Acidic residues" evidence="3">
    <location>
        <begin position="85"/>
        <end position="94"/>
    </location>
</feature>
<feature type="compositionally biased region" description="Basic and acidic residues" evidence="3">
    <location>
        <begin position="12"/>
        <end position="25"/>
    </location>
</feature>
<dbReference type="SMART" id="SM00360">
    <property type="entry name" value="RRM"/>
    <property type="match status" value="2"/>
</dbReference>
<dbReference type="OrthoDB" id="439808at2759"/>
<feature type="domain" description="RRM" evidence="4">
    <location>
        <begin position="268"/>
        <end position="346"/>
    </location>
</feature>
<feature type="region of interest" description="Disordered" evidence="3">
    <location>
        <begin position="343"/>
        <end position="416"/>
    </location>
</feature>
<dbReference type="PANTHER" id="PTHR48027">
    <property type="entry name" value="HETEROGENEOUS NUCLEAR RIBONUCLEOPROTEIN 87F-RELATED"/>
    <property type="match status" value="1"/>
</dbReference>
<dbReference type="EMBL" id="LFMY01000010">
    <property type="protein sequence ID" value="OKL58202.1"/>
    <property type="molecule type" value="Genomic_DNA"/>
</dbReference>
<dbReference type="InterPro" id="IPR052462">
    <property type="entry name" value="SLIRP/GR-RBP-like"/>
</dbReference>
<dbReference type="STRING" id="1441469.A0A225AB81"/>
<feature type="compositionally biased region" description="Basic and acidic residues" evidence="3">
    <location>
        <begin position="95"/>
        <end position="112"/>
    </location>
</feature>
<evidence type="ECO:0000313" key="6">
    <source>
        <dbReference type="Proteomes" id="UP000214365"/>
    </source>
</evidence>
<feature type="compositionally biased region" description="Acidic residues" evidence="3">
    <location>
        <begin position="113"/>
        <end position="133"/>
    </location>
</feature>
<proteinExistence type="predicted"/>
<feature type="compositionally biased region" description="Low complexity" evidence="3">
    <location>
        <begin position="1"/>
        <end position="11"/>
    </location>
</feature>
<feature type="compositionally biased region" description="Basic and acidic residues" evidence="3">
    <location>
        <begin position="36"/>
        <end position="58"/>
    </location>
</feature>
<dbReference type="GeneID" id="31006524"/>
<name>A0A225AB81_TALAT</name>
<dbReference type="Gene3D" id="3.30.70.330">
    <property type="match status" value="2"/>
</dbReference>
<feature type="compositionally biased region" description="Gly residues" evidence="3">
    <location>
        <begin position="350"/>
        <end position="395"/>
    </location>
</feature>
<gene>
    <name evidence="5" type="ORF">UA08_06769</name>
</gene>
<evidence type="ECO:0000313" key="5">
    <source>
        <dbReference type="EMBL" id="OKL58202.1"/>
    </source>
</evidence>
<feature type="compositionally biased region" description="Basic and acidic residues" evidence="3">
    <location>
        <begin position="238"/>
        <end position="253"/>
    </location>
</feature>
<dbReference type="RefSeq" id="XP_020118323.1">
    <property type="nucleotide sequence ID" value="XM_020269082.1"/>
</dbReference>
<feature type="region of interest" description="Disordered" evidence="3">
    <location>
        <begin position="1"/>
        <end position="166"/>
    </location>
</feature>
<dbReference type="AlphaFoldDB" id="A0A225AB81"/>
<dbReference type="InterPro" id="IPR012677">
    <property type="entry name" value="Nucleotide-bd_a/b_plait_sf"/>
</dbReference>
<evidence type="ECO:0000256" key="3">
    <source>
        <dbReference type="SAM" id="MobiDB-lite"/>
    </source>
</evidence>
<feature type="compositionally biased region" description="Basic and acidic residues" evidence="3">
    <location>
        <begin position="134"/>
        <end position="145"/>
    </location>
</feature>
<evidence type="ECO:0000256" key="1">
    <source>
        <dbReference type="ARBA" id="ARBA00022884"/>
    </source>
</evidence>
<dbReference type="Pfam" id="PF00076">
    <property type="entry name" value="RRM_1"/>
    <property type="match status" value="2"/>
</dbReference>
<keyword evidence="6" id="KW-1185">Reference proteome</keyword>
<sequence>MSKSKSSTKAAKPTDKVLSKVKDAGVTKSSQSPKAKSKEIARKLKEKEKKSAPKKKEPTPSSDSESESDSDEEMKNASSSSEKSEESDSSESEEEKAPAKAAEKTDAKKESESSDSESDSDDSSDESEEESDESKEAPKKRKAEEEPAATAKKAKTDDDNSPNLFVGNLSWNVDEEWLRREFEEFGELAGVRIMTERDTGRSRGFGYVEFADAAGAKAAYEGKKDAEIDGRTINLDYAKPRDNNNQAPREKAQNRARSFGDQTSPESNTLFVGNLSFGVDENAVREVFQEQGDIRGIRLPTDPESGRPKGYGYVEFSSVDEARQALTDLQGTEIGGRSIRLDFSTPRAQGDGGRGGRGGFGGRGGGRGGDRGGFGGRGGRGGRGGFGGRGRGGATGANTTNRGGFGDFSGKKVTFD</sequence>
<evidence type="ECO:0000259" key="4">
    <source>
        <dbReference type="PROSITE" id="PS50102"/>
    </source>
</evidence>